<proteinExistence type="predicted"/>
<dbReference type="Gene3D" id="3.30.420.10">
    <property type="entry name" value="Ribonuclease H-like superfamily/Ribonuclease H"/>
    <property type="match status" value="1"/>
</dbReference>
<feature type="non-terminal residue" evidence="1">
    <location>
        <position position="1"/>
    </location>
</feature>
<organism evidence="1 2">
    <name type="scientific">Tothia fuscella</name>
    <dbReference type="NCBI Taxonomy" id="1048955"/>
    <lineage>
        <taxon>Eukaryota</taxon>
        <taxon>Fungi</taxon>
        <taxon>Dikarya</taxon>
        <taxon>Ascomycota</taxon>
        <taxon>Pezizomycotina</taxon>
        <taxon>Dothideomycetes</taxon>
        <taxon>Pleosporomycetidae</taxon>
        <taxon>Venturiales</taxon>
        <taxon>Cylindrosympodiaceae</taxon>
        <taxon>Tothia</taxon>
    </lineage>
</organism>
<comment type="caution">
    <text evidence="1">The sequence shown here is derived from an EMBL/GenBank/DDBJ whole genome shotgun (WGS) entry which is preliminary data.</text>
</comment>
<dbReference type="GO" id="GO:0003676">
    <property type="term" value="F:nucleic acid binding"/>
    <property type="evidence" value="ECO:0007669"/>
    <property type="project" value="InterPro"/>
</dbReference>
<sequence>LHLASSVSWWYKGDLIFYYDEHDEAVINKPKKPYKPRRRKADTDEVYAQRLMEWEANLPHDIDIKPKGNSMTQRYYTDNVLPHHIKHVERLVQRFGQGYLQEDGDNSHGTRSEVNIAKQLKDAYSIKMHIHPLQSPDLNLIEAV</sequence>
<keyword evidence="2" id="KW-1185">Reference proteome</keyword>
<dbReference type="AlphaFoldDB" id="A0A9P4NE82"/>
<protein>
    <recommendedName>
        <fullName evidence="3">Tc1-like transposase DDE domain-containing protein</fullName>
    </recommendedName>
</protein>
<evidence type="ECO:0008006" key="3">
    <source>
        <dbReference type="Google" id="ProtNLM"/>
    </source>
</evidence>
<evidence type="ECO:0000313" key="2">
    <source>
        <dbReference type="Proteomes" id="UP000800235"/>
    </source>
</evidence>
<accession>A0A9P4NE82</accession>
<gene>
    <name evidence="1" type="ORF">EJ08DRAFT_708751</name>
</gene>
<evidence type="ECO:0000313" key="1">
    <source>
        <dbReference type="EMBL" id="KAF2416965.1"/>
    </source>
</evidence>
<reference evidence="1" key="1">
    <citation type="journal article" date="2020" name="Stud. Mycol.">
        <title>101 Dothideomycetes genomes: a test case for predicting lifestyles and emergence of pathogens.</title>
        <authorList>
            <person name="Haridas S."/>
            <person name="Albert R."/>
            <person name="Binder M."/>
            <person name="Bloem J."/>
            <person name="Labutti K."/>
            <person name="Salamov A."/>
            <person name="Andreopoulos B."/>
            <person name="Baker S."/>
            <person name="Barry K."/>
            <person name="Bills G."/>
            <person name="Bluhm B."/>
            <person name="Cannon C."/>
            <person name="Castanera R."/>
            <person name="Culley D."/>
            <person name="Daum C."/>
            <person name="Ezra D."/>
            <person name="Gonzalez J."/>
            <person name="Henrissat B."/>
            <person name="Kuo A."/>
            <person name="Liang C."/>
            <person name="Lipzen A."/>
            <person name="Lutzoni F."/>
            <person name="Magnuson J."/>
            <person name="Mondo S."/>
            <person name="Nolan M."/>
            <person name="Ohm R."/>
            <person name="Pangilinan J."/>
            <person name="Park H.-J."/>
            <person name="Ramirez L."/>
            <person name="Alfaro M."/>
            <person name="Sun H."/>
            <person name="Tritt A."/>
            <person name="Yoshinaga Y."/>
            <person name="Zwiers L.-H."/>
            <person name="Turgeon B."/>
            <person name="Goodwin S."/>
            <person name="Spatafora J."/>
            <person name="Crous P."/>
            <person name="Grigoriev I."/>
        </authorList>
    </citation>
    <scope>NUCLEOTIDE SEQUENCE</scope>
    <source>
        <strain evidence="1">CBS 130266</strain>
    </source>
</reference>
<dbReference type="OrthoDB" id="5410741at2759"/>
<dbReference type="EMBL" id="MU007148">
    <property type="protein sequence ID" value="KAF2416965.1"/>
    <property type="molecule type" value="Genomic_DNA"/>
</dbReference>
<name>A0A9P4NE82_9PEZI</name>
<dbReference type="Proteomes" id="UP000800235">
    <property type="component" value="Unassembled WGS sequence"/>
</dbReference>
<dbReference type="InterPro" id="IPR036397">
    <property type="entry name" value="RNaseH_sf"/>
</dbReference>